<evidence type="ECO:0000256" key="1">
    <source>
        <dbReference type="SAM" id="MobiDB-lite"/>
    </source>
</evidence>
<dbReference type="EMBL" id="JAPFFF010000001">
    <property type="protein sequence ID" value="KAK8898716.1"/>
    <property type="molecule type" value="Genomic_DNA"/>
</dbReference>
<evidence type="ECO:0000313" key="3">
    <source>
        <dbReference type="Proteomes" id="UP001470230"/>
    </source>
</evidence>
<accession>A0ABR2L6S9</accession>
<keyword evidence="3" id="KW-1185">Reference proteome</keyword>
<evidence type="ECO:0000313" key="2">
    <source>
        <dbReference type="EMBL" id="KAK8898716.1"/>
    </source>
</evidence>
<organism evidence="2 3">
    <name type="scientific">Tritrichomonas musculus</name>
    <dbReference type="NCBI Taxonomy" id="1915356"/>
    <lineage>
        <taxon>Eukaryota</taxon>
        <taxon>Metamonada</taxon>
        <taxon>Parabasalia</taxon>
        <taxon>Tritrichomonadida</taxon>
        <taxon>Tritrichomonadidae</taxon>
        <taxon>Tritrichomonas</taxon>
    </lineage>
</organism>
<gene>
    <name evidence="2" type="ORF">M9Y10_001008</name>
</gene>
<feature type="region of interest" description="Disordered" evidence="1">
    <location>
        <begin position="189"/>
        <end position="210"/>
    </location>
</feature>
<proteinExistence type="predicted"/>
<comment type="caution">
    <text evidence="2">The sequence shown here is derived from an EMBL/GenBank/DDBJ whole genome shotgun (WGS) entry which is preliminary data.</text>
</comment>
<name>A0ABR2L6S9_9EUKA</name>
<sequence length="210" mass="23085">MEAQFNVQIVGDRTPGPGPADYVDRDRFGDGLKYSIRPRVMPKNETVDPALVNLPTCIGKGQKHSLSSRYDPPNPFVPPGPNYVAPSFGADATKIGFTKSRQRTKIKKSPGPADYSITPVAAKGFGTESPRTNIRTGGPRVLWDTINSPGPAVYKPRYMEVRASSPKYTISHKYKERKKDRTGEYIAPRSTLDGHGSTFSHGGRTPIFHI</sequence>
<dbReference type="Proteomes" id="UP001470230">
    <property type="component" value="Unassembled WGS sequence"/>
</dbReference>
<reference evidence="2 3" key="1">
    <citation type="submission" date="2024-04" db="EMBL/GenBank/DDBJ databases">
        <title>Tritrichomonas musculus Genome.</title>
        <authorList>
            <person name="Alves-Ferreira E."/>
            <person name="Grigg M."/>
            <person name="Lorenzi H."/>
            <person name="Galac M."/>
        </authorList>
    </citation>
    <scope>NUCLEOTIDE SEQUENCE [LARGE SCALE GENOMIC DNA]</scope>
    <source>
        <strain evidence="2 3">EAF2021</strain>
    </source>
</reference>
<protein>
    <submittedName>
        <fullName evidence="2">Outer dense fiber protein 3-like protein 2</fullName>
    </submittedName>
</protein>